<proteinExistence type="inferred from homology"/>
<organism evidence="7 8">
    <name type="scientific">Streptomyces aureus</name>
    <dbReference type="NCBI Taxonomy" id="193461"/>
    <lineage>
        <taxon>Bacteria</taxon>
        <taxon>Bacillati</taxon>
        <taxon>Actinomycetota</taxon>
        <taxon>Actinomycetes</taxon>
        <taxon>Kitasatosporales</taxon>
        <taxon>Streptomycetaceae</taxon>
        <taxon>Streptomyces</taxon>
    </lineage>
</organism>
<dbReference type="Pfam" id="PF07992">
    <property type="entry name" value="Pyr_redox_2"/>
    <property type="match status" value="1"/>
</dbReference>
<dbReference type="RefSeq" id="WP_372566546.1">
    <property type="nucleotide sequence ID" value="NZ_JBGOSP010000041.1"/>
</dbReference>
<dbReference type="PANTHER" id="PTHR42913">
    <property type="entry name" value="APOPTOSIS-INDUCING FACTOR 1"/>
    <property type="match status" value="1"/>
</dbReference>
<feature type="domain" description="FAD/NAD(P)-binding" evidence="6">
    <location>
        <begin position="11"/>
        <end position="157"/>
    </location>
</feature>
<gene>
    <name evidence="7" type="ORF">ACEG43_41715</name>
</gene>
<comment type="cofactor">
    <cofactor evidence="1">
        <name>FAD</name>
        <dbReference type="ChEBI" id="CHEBI:57692"/>
    </cofactor>
</comment>
<sequence length="176" mass="18664">MTNKLSSAGKHAVVVGAGFAGLRAASQLDPQVRVNLIDPADHFTGRVRLHETAAGRPDVTHPLRTFLQSTNVPHLRAQVILIDIGSAKVHTEAGHILDHHRLVYVLGGRTGGNEVTGASPERAYTAESPVQLHKRLLDSSRALTVVGGGLSGIELARPSARTARHPRVARLISGAN</sequence>
<dbReference type="Proteomes" id="UP001571476">
    <property type="component" value="Unassembled WGS sequence"/>
</dbReference>
<dbReference type="InterPro" id="IPR023753">
    <property type="entry name" value="FAD/NAD-binding_dom"/>
</dbReference>
<protein>
    <submittedName>
        <fullName evidence="7">FAD-dependent oxidoreductase</fullName>
    </submittedName>
</protein>
<dbReference type="Gene3D" id="3.50.50.100">
    <property type="match status" value="1"/>
</dbReference>
<keyword evidence="5" id="KW-0560">Oxidoreductase</keyword>
<evidence type="ECO:0000259" key="6">
    <source>
        <dbReference type="Pfam" id="PF07992"/>
    </source>
</evidence>
<evidence type="ECO:0000256" key="3">
    <source>
        <dbReference type="ARBA" id="ARBA00022630"/>
    </source>
</evidence>
<evidence type="ECO:0000256" key="5">
    <source>
        <dbReference type="ARBA" id="ARBA00023002"/>
    </source>
</evidence>
<comment type="caution">
    <text evidence="7">The sequence shown here is derived from an EMBL/GenBank/DDBJ whole genome shotgun (WGS) entry which is preliminary data.</text>
</comment>
<dbReference type="InterPro" id="IPR036188">
    <property type="entry name" value="FAD/NAD-bd_sf"/>
</dbReference>
<dbReference type="EMBL" id="JBGOSP010000041">
    <property type="protein sequence ID" value="MFA3842613.1"/>
    <property type="molecule type" value="Genomic_DNA"/>
</dbReference>
<keyword evidence="8" id="KW-1185">Reference proteome</keyword>
<evidence type="ECO:0000313" key="8">
    <source>
        <dbReference type="Proteomes" id="UP001571476"/>
    </source>
</evidence>
<comment type="similarity">
    <text evidence="2">Belongs to the NADH dehydrogenase family.</text>
</comment>
<evidence type="ECO:0000256" key="1">
    <source>
        <dbReference type="ARBA" id="ARBA00001974"/>
    </source>
</evidence>
<name>A0ABV4SWI8_9ACTN</name>
<accession>A0ABV4SWI8</accession>
<evidence type="ECO:0000313" key="7">
    <source>
        <dbReference type="EMBL" id="MFA3842613.1"/>
    </source>
</evidence>
<keyword evidence="3" id="KW-0285">Flavoprotein</keyword>
<dbReference type="PRINTS" id="PR00368">
    <property type="entry name" value="FADPNR"/>
</dbReference>
<evidence type="ECO:0000256" key="2">
    <source>
        <dbReference type="ARBA" id="ARBA00005272"/>
    </source>
</evidence>
<dbReference type="PANTHER" id="PTHR42913:SF3">
    <property type="entry name" value="64 KDA MITOCHONDRIAL NADH DEHYDROGENASE (EUROFUNG)"/>
    <property type="match status" value="1"/>
</dbReference>
<dbReference type="SUPFAM" id="SSF51905">
    <property type="entry name" value="FAD/NAD(P)-binding domain"/>
    <property type="match status" value="1"/>
</dbReference>
<keyword evidence="4" id="KW-0274">FAD</keyword>
<reference evidence="7 8" key="1">
    <citation type="submission" date="2024-08" db="EMBL/GenBank/DDBJ databases">
        <title>Genome sequence of Streptomyces aureus CACIA-1.46HGO.</title>
        <authorList>
            <person name="Evangelista-Martinez Z."/>
        </authorList>
    </citation>
    <scope>NUCLEOTIDE SEQUENCE [LARGE SCALE GENOMIC DNA]</scope>
    <source>
        <strain evidence="7 8">CACIA-1.46HGO</strain>
    </source>
</reference>
<evidence type="ECO:0000256" key="4">
    <source>
        <dbReference type="ARBA" id="ARBA00022827"/>
    </source>
</evidence>
<dbReference type="InterPro" id="IPR051169">
    <property type="entry name" value="NADH-Q_oxidoreductase"/>
</dbReference>